<dbReference type="EMBL" id="FMWG01000001">
    <property type="protein sequence ID" value="SCZ51246.1"/>
    <property type="molecule type" value="Genomic_DNA"/>
</dbReference>
<reference evidence="1 2" key="1">
    <citation type="submission" date="2016-10" db="EMBL/GenBank/DDBJ databases">
        <authorList>
            <person name="de Groot N.N."/>
        </authorList>
    </citation>
    <scope>NUCLEOTIDE SEQUENCE [LARGE SCALE GENOMIC DNA]</scope>
    <source>
        <strain evidence="1 2">U95</strain>
    </source>
</reference>
<accession>A0A1G5PPK4</accession>
<dbReference type="Gene3D" id="1.10.10.10">
    <property type="entry name" value="Winged helix-like DNA-binding domain superfamily/Winged helix DNA-binding domain"/>
    <property type="match status" value="1"/>
</dbReference>
<dbReference type="SUPFAM" id="SSF88659">
    <property type="entry name" value="Sigma3 and sigma4 domains of RNA polymerase sigma factors"/>
    <property type="match status" value="1"/>
</dbReference>
<dbReference type="OrthoDB" id="7548639at2"/>
<gene>
    <name evidence="1" type="ORF">SAMN04488118_101446</name>
</gene>
<proteinExistence type="predicted"/>
<keyword evidence="2" id="KW-1185">Reference proteome</keyword>
<dbReference type="STRING" id="1156985.SAMN04488118_101446"/>
<dbReference type="Proteomes" id="UP000198767">
    <property type="component" value="Unassembled WGS sequence"/>
</dbReference>
<protein>
    <submittedName>
        <fullName evidence="1">Uncharacterized protein</fullName>
    </submittedName>
</protein>
<sequence length="265" mass="30766">MNEFDELPPLRKTTISGRVQVRRARTVEQIQRAKKHGYANLLERVEINDRSSPDYVVSEVLVFLMRETKTHNNRALFDKLFFVLWQRIKRSFPWYIPGQDGTDDSSQLQMEDMVLDSLGALIASDQADYDEDLDYYEVSFDQAIKFDRIDAWRSVMGNAAKRVSMTTGDEEERLTAEVKTALTKMASDDFVENEEKIYLKESLRAISQLPEKEREVMLYKMKQYPIESTDPSIISISSILKCTPKTVQNRLKSARSRIKKMLGEE</sequence>
<name>A0A1G5PPK4_9RHOB</name>
<dbReference type="AlphaFoldDB" id="A0A1G5PPK4"/>
<organism evidence="1 2">
    <name type="scientific">Epibacterium ulvae</name>
    <dbReference type="NCBI Taxonomy" id="1156985"/>
    <lineage>
        <taxon>Bacteria</taxon>
        <taxon>Pseudomonadati</taxon>
        <taxon>Pseudomonadota</taxon>
        <taxon>Alphaproteobacteria</taxon>
        <taxon>Rhodobacterales</taxon>
        <taxon>Roseobacteraceae</taxon>
        <taxon>Epibacterium</taxon>
    </lineage>
</organism>
<dbReference type="InterPro" id="IPR013324">
    <property type="entry name" value="RNA_pol_sigma_r3/r4-like"/>
</dbReference>
<evidence type="ECO:0000313" key="2">
    <source>
        <dbReference type="Proteomes" id="UP000198767"/>
    </source>
</evidence>
<dbReference type="InterPro" id="IPR036388">
    <property type="entry name" value="WH-like_DNA-bd_sf"/>
</dbReference>
<evidence type="ECO:0000313" key="1">
    <source>
        <dbReference type="EMBL" id="SCZ51246.1"/>
    </source>
</evidence>
<dbReference type="RefSeq" id="WP_090215471.1">
    <property type="nucleotide sequence ID" value="NZ_FMWG01000001.1"/>
</dbReference>